<dbReference type="InterPro" id="IPR040079">
    <property type="entry name" value="Glutathione_S-Trfase"/>
</dbReference>
<evidence type="ECO:0000313" key="4">
    <source>
        <dbReference type="EMBL" id="GFM92617.1"/>
    </source>
</evidence>
<feature type="domain" description="GST C-terminal" evidence="3">
    <location>
        <begin position="98"/>
        <end position="221"/>
    </location>
</feature>
<dbReference type="GeneID" id="93659904"/>
<dbReference type="CDD" id="cd03191">
    <property type="entry name" value="GST_C_Zeta"/>
    <property type="match status" value="1"/>
</dbReference>
<dbReference type="InterPro" id="IPR010987">
    <property type="entry name" value="Glutathione-S-Trfase_C-like"/>
</dbReference>
<comment type="similarity">
    <text evidence="1">Belongs to the GST superfamily. Zeta family.</text>
</comment>
<proteinExistence type="inferred from homology"/>
<dbReference type="Proteomes" id="UP000614982">
    <property type="component" value="Unassembled WGS sequence"/>
</dbReference>
<evidence type="ECO:0000256" key="1">
    <source>
        <dbReference type="ARBA" id="ARBA00010007"/>
    </source>
</evidence>
<dbReference type="InterPro" id="IPR005955">
    <property type="entry name" value="GST_Zeta"/>
</dbReference>
<gene>
    <name evidence="4" type="primary">maiA</name>
    <name evidence="5" type="ORF">ALP84_04215</name>
    <name evidence="4" type="ORF">PSCICP_25890</name>
</gene>
<dbReference type="PROSITE" id="PS50404">
    <property type="entry name" value="GST_NTER"/>
    <property type="match status" value="1"/>
</dbReference>
<dbReference type="Gene3D" id="3.40.30.10">
    <property type="entry name" value="Glutaredoxin"/>
    <property type="match status" value="1"/>
</dbReference>
<dbReference type="GO" id="GO:0006749">
    <property type="term" value="P:glutathione metabolic process"/>
    <property type="evidence" value="ECO:0007669"/>
    <property type="project" value="TreeGrafter"/>
</dbReference>
<dbReference type="GO" id="GO:0016034">
    <property type="term" value="F:maleylacetoacetate isomerase activity"/>
    <property type="evidence" value="ECO:0007669"/>
    <property type="project" value="TreeGrafter"/>
</dbReference>
<evidence type="ECO:0000259" key="2">
    <source>
        <dbReference type="PROSITE" id="PS50404"/>
    </source>
</evidence>
<dbReference type="InterPro" id="IPR036282">
    <property type="entry name" value="Glutathione-S-Trfase_C_sf"/>
</dbReference>
<reference evidence="4 7" key="2">
    <citation type="submission" date="2020-05" db="EMBL/GenBank/DDBJ databases">
        <title>Genetic diversity of Pseudomonas cichorii.</title>
        <authorList>
            <person name="Tani S."/>
            <person name="Yagi H."/>
            <person name="Hashimoto S."/>
            <person name="Iiyama K."/>
            <person name="Furuya N."/>
        </authorList>
    </citation>
    <scope>NUCLEOTIDE SEQUENCE [LARGE SCALE GENOMIC DNA]</scope>
    <source>
        <strain evidence="4 7">LMG 2162</strain>
    </source>
</reference>
<dbReference type="SFLD" id="SFLDG00358">
    <property type="entry name" value="Main_(cytGST)"/>
    <property type="match status" value="1"/>
</dbReference>
<comment type="caution">
    <text evidence="5">The sequence shown here is derived from an EMBL/GenBank/DDBJ whole genome shotgun (WGS) entry which is preliminary data.</text>
</comment>
<keyword evidence="7" id="KW-1185">Reference proteome</keyword>
<dbReference type="OrthoDB" id="509852at2"/>
<dbReference type="InterPro" id="IPR034333">
    <property type="entry name" value="GST_Zeta_N"/>
</dbReference>
<dbReference type="InterPro" id="IPR036249">
    <property type="entry name" value="Thioredoxin-like_sf"/>
</dbReference>
<dbReference type="Pfam" id="PF13417">
    <property type="entry name" value="GST_N_3"/>
    <property type="match status" value="1"/>
</dbReference>
<evidence type="ECO:0000313" key="6">
    <source>
        <dbReference type="Proteomes" id="UP000278332"/>
    </source>
</evidence>
<dbReference type="RefSeq" id="WP_025260776.1">
    <property type="nucleotide sequence ID" value="NZ_BLWA01000006.1"/>
</dbReference>
<dbReference type="EMBL" id="BLWA01000006">
    <property type="protein sequence ID" value="GFM92617.1"/>
    <property type="molecule type" value="Genomic_DNA"/>
</dbReference>
<dbReference type="InterPro" id="IPR034330">
    <property type="entry name" value="GST_Zeta_C"/>
</dbReference>
<dbReference type="SUPFAM" id="SSF52833">
    <property type="entry name" value="Thioredoxin-like"/>
    <property type="match status" value="1"/>
</dbReference>
<dbReference type="SUPFAM" id="SSF47616">
    <property type="entry name" value="GST C-terminal domain-like"/>
    <property type="match status" value="1"/>
</dbReference>
<name>A0A3M4VXH8_PSECI</name>
<dbReference type="GO" id="GO:0005737">
    <property type="term" value="C:cytoplasm"/>
    <property type="evidence" value="ECO:0007669"/>
    <property type="project" value="InterPro"/>
</dbReference>
<evidence type="ECO:0000313" key="5">
    <source>
        <dbReference type="EMBL" id="RMR56435.1"/>
    </source>
</evidence>
<dbReference type="PANTHER" id="PTHR42673:SF21">
    <property type="entry name" value="GLUTATHIONE S-TRANSFERASE YFCF"/>
    <property type="match status" value="1"/>
</dbReference>
<reference evidence="5 6" key="1">
    <citation type="submission" date="2018-08" db="EMBL/GenBank/DDBJ databases">
        <title>Recombination of ecologically and evolutionarily significant loci maintains genetic cohesion in the Pseudomonas syringae species complex.</title>
        <authorList>
            <person name="Dillon M."/>
            <person name="Thakur S."/>
            <person name="Almeida R.N.D."/>
            <person name="Weir B.S."/>
            <person name="Guttman D.S."/>
        </authorList>
    </citation>
    <scope>NUCLEOTIDE SEQUENCE [LARGE SCALE GENOMIC DNA]</scope>
    <source>
        <strain evidence="5 6">ICMP 6917</strain>
    </source>
</reference>
<dbReference type="AlphaFoldDB" id="A0A3M4VXH8"/>
<dbReference type="GO" id="GO:0006559">
    <property type="term" value="P:L-phenylalanine catabolic process"/>
    <property type="evidence" value="ECO:0007669"/>
    <property type="project" value="TreeGrafter"/>
</dbReference>
<feature type="domain" description="GST N-terminal" evidence="2">
    <location>
        <begin position="9"/>
        <end position="93"/>
    </location>
</feature>
<dbReference type="Proteomes" id="UP000278332">
    <property type="component" value="Unassembled WGS sequence"/>
</dbReference>
<sequence length="221" mass="24448">MNSLPHDTARQDLFTYYRSTASYRVRIALALKGLDYTAIAVNLAGEVGEHLKPAYKAVNLQGRVPALRLESGEVITQSPAIIEYLEERYPQPPLLASDLLLRARQRTVAAVIGCDIHPLHNVSVLNRLRGMGHDEADITGWIGHWIGEGLNTVEQLIDGAAFCFGDVPSVADVYLLPQVYAARRFKVDLSAYPRIVQVERQALQSPAFLKAHPDAQPDKPD</sequence>
<protein>
    <submittedName>
        <fullName evidence="5">Maleylacetoacetate isomerase</fullName>
    </submittedName>
</protein>
<dbReference type="GO" id="GO:0004364">
    <property type="term" value="F:glutathione transferase activity"/>
    <property type="evidence" value="ECO:0007669"/>
    <property type="project" value="TreeGrafter"/>
</dbReference>
<dbReference type="EMBL" id="RBRY01000094">
    <property type="protein sequence ID" value="RMR56435.1"/>
    <property type="molecule type" value="Genomic_DNA"/>
</dbReference>
<evidence type="ECO:0000259" key="3">
    <source>
        <dbReference type="PROSITE" id="PS50405"/>
    </source>
</evidence>
<dbReference type="SFLD" id="SFLDS00019">
    <property type="entry name" value="Glutathione_Transferase_(cytos"/>
    <property type="match status" value="1"/>
</dbReference>
<dbReference type="PANTHER" id="PTHR42673">
    <property type="entry name" value="MALEYLACETOACETATE ISOMERASE"/>
    <property type="match status" value="1"/>
</dbReference>
<evidence type="ECO:0000313" key="7">
    <source>
        <dbReference type="Proteomes" id="UP000614982"/>
    </source>
</evidence>
<dbReference type="NCBIfam" id="TIGR01262">
    <property type="entry name" value="maiA"/>
    <property type="match status" value="1"/>
</dbReference>
<accession>A0A3M4VXH8</accession>
<dbReference type="PROSITE" id="PS50405">
    <property type="entry name" value="GST_CTER"/>
    <property type="match status" value="1"/>
</dbReference>
<dbReference type="InterPro" id="IPR004045">
    <property type="entry name" value="Glutathione_S-Trfase_N"/>
</dbReference>
<dbReference type="CDD" id="cd03042">
    <property type="entry name" value="GST_N_Zeta"/>
    <property type="match status" value="1"/>
</dbReference>
<dbReference type="Gene3D" id="1.20.1050.10">
    <property type="match status" value="1"/>
</dbReference>
<organism evidence="5 6">
    <name type="scientific">Pseudomonas cichorii</name>
    <dbReference type="NCBI Taxonomy" id="36746"/>
    <lineage>
        <taxon>Bacteria</taxon>
        <taxon>Pseudomonadati</taxon>
        <taxon>Pseudomonadota</taxon>
        <taxon>Gammaproteobacteria</taxon>
        <taxon>Pseudomonadales</taxon>
        <taxon>Pseudomonadaceae</taxon>
        <taxon>Pseudomonas</taxon>
    </lineage>
</organism>
<keyword evidence="5" id="KW-0413">Isomerase</keyword>